<evidence type="ECO:0000256" key="1">
    <source>
        <dbReference type="SAM" id="SignalP"/>
    </source>
</evidence>
<evidence type="ECO:0008006" key="4">
    <source>
        <dbReference type="Google" id="ProtNLM"/>
    </source>
</evidence>
<feature type="chain" id="PRO_5027021182" description="Secreted protein" evidence="1">
    <location>
        <begin position="19"/>
        <end position="82"/>
    </location>
</feature>
<dbReference type="AlphaFoldDB" id="A0A6J5WGJ2"/>
<protein>
    <recommendedName>
        <fullName evidence="4">Secreted protein</fullName>
    </recommendedName>
</protein>
<feature type="signal peptide" evidence="1">
    <location>
        <begin position="1"/>
        <end position="18"/>
    </location>
</feature>
<dbReference type="EMBL" id="CAEKKB010000002">
    <property type="protein sequence ID" value="CAB4299443.1"/>
    <property type="molecule type" value="Genomic_DNA"/>
</dbReference>
<name>A0A6J5WGJ2_PRUAR</name>
<gene>
    <name evidence="2" type="ORF">ORAREDHAP_LOCUS13734</name>
</gene>
<organism evidence="2 3">
    <name type="scientific">Prunus armeniaca</name>
    <name type="common">Apricot</name>
    <name type="synonym">Armeniaca vulgaris</name>
    <dbReference type="NCBI Taxonomy" id="36596"/>
    <lineage>
        <taxon>Eukaryota</taxon>
        <taxon>Viridiplantae</taxon>
        <taxon>Streptophyta</taxon>
        <taxon>Embryophyta</taxon>
        <taxon>Tracheophyta</taxon>
        <taxon>Spermatophyta</taxon>
        <taxon>Magnoliopsida</taxon>
        <taxon>eudicotyledons</taxon>
        <taxon>Gunneridae</taxon>
        <taxon>Pentapetalae</taxon>
        <taxon>rosids</taxon>
        <taxon>fabids</taxon>
        <taxon>Rosales</taxon>
        <taxon>Rosaceae</taxon>
        <taxon>Amygdaloideae</taxon>
        <taxon>Amygdaleae</taxon>
        <taxon>Prunus</taxon>
    </lineage>
</organism>
<reference evidence="3" key="1">
    <citation type="journal article" date="2020" name="Genome Biol.">
        <title>Gamete binning: chromosome-level and haplotype-resolved genome assembly enabled by high-throughput single-cell sequencing of gamete genomes.</title>
        <authorList>
            <person name="Campoy J.A."/>
            <person name="Sun H."/>
            <person name="Goel M."/>
            <person name="Jiao W.-B."/>
            <person name="Folz-Donahue K."/>
            <person name="Wang N."/>
            <person name="Rubio M."/>
            <person name="Liu C."/>
            <person name="Kukat C."/>
            <person name="Ruiz D."/>
            <person name="Huettel B."/>
            <person name="Schneeberger K."/>
        </authorList>
    </citation>
    <scope>NUCLEOTIDE SEQUENCE [LARGE SCALE GENOMIC DNA]</scope>
    <source>
        <strain evidence="3">cv. Rojo Pasion</strain>
    </source>
</reference>
<evidence type="ECO:0000313" key="3">
    <source>
        <dbReference type="Proteomes" id="UP000507245"/>
    </source>
</evidence>
<evidence type="ECO:0000313" key="2">
    <source>
        <dbReference type="EMBL" id="CAB4299443.1"/>
    </source>
</evidence>
<sequence>MVLMRLGWWCGLIGSASNNSIGDLGVATGDGDLGFVGATDGFESARICATTWSDSMEVTESTGCSTPEVGFKGFLEMGSYPL</sequence>
<accession>A0A6J5WGJ2</accession>
<proteinExistence type="predicted"/>
<dbReference type="Proteomes" id="UP000507245">
    <property type="component" value="Unassembled WGS sequence"/>
</dbReference>
<keyword evidence="3" id="KW-1185">Reference proteome</keyword>
<keyword evidence="1" id="KW-0732">Signal</keyword>